<dbReference type="EMBL" id="GBEZ01006113">
    <property type="protein sequence ID" value="JAC79260.1"/>
    <property type="molecule type" value="Transcribed_RNA"/>
</dbReference>
<feature type="domain" description="NTF2" evidence="15">
    <location>
        <begin position="356"/>
        <end position="484"/>
    </location>
</feature>
<feature type="binding site" evidence="11">
    <location>
        <position position="102"/>
    </location>
    <ligand>
        <name>ATP</name>
        <dbReference type="ChEBI" id="CHEBI:30616"/>
    </ligand>
</feature>
<dbReference type="Gene3D" id="3.30.200.20">
    <property type="entry name" value="Phosphorylase Kinase, domain 1"/>
    <property type="match status" value="1"/>
</dbReference>
<keyword evidence="3 11" id="KW-0547">Nucleotide-binding</keyword>
<comment type="catalytic activity">
    <reaction evidence="8">
        <text>L-seryl-[protein] + ATP = O-phospho-L-seryl-[protein] + ADP + H(+)</text>
        <dbReference type="Rhea" id="RHEA:17989"/>
        <dbReference type="Rhea" id="RHEA-COMP:9863"/>
        <dbReference type="Rhea" id="RHEA-COMP:11604"/>
        <dbReference type="ChEBI" id="CHEBI:15378"/>
        <dbReference type="ChEBI" id="CHEBI:29999"/>
        <dbReference type="ChEBI" id="CHEBI:30616"/>
        <dbReference type="ChEBI" id="CHEBI:83421"/>
        <dbReference type="ChEBI" id="CHEBI:456216"/>
        <dbReference type="EC" id="2.7.12.2"/>
    </reaction>
</comment>
<evidence type="ECO:0000259" key="14">
    <source>
        <dbReference type="PROSITE" id="PS50011"/>
    </source>
</evidence>
<dbReference type="Gene3D" id="3.10.450.50">
    <property type="match status" value="1"/>
</dbReference>
<comment type="catalytic activity">
    <reaction evidence="9">
        <text>L-threonyl-[protein] + ATP = O-phospho-L-threonyl-[protein] + ADP + H(+)</text>
        <dbReference type="Rhea" id="RHEA:46608"/>
        <dbReference type="Rhea" id="RHEA-COMP:11060"/>
        <dbReference type="Rhea" id="RHEA-COMP:11605"/>
        <dbReference type="ChEBI" id="CHEBI:15378"/>
        <dbReference type="ChEBI" id="CHEBI:30013"/>
        <dbReference type="ChEBI" id="CHEBI:30616"/>
        <dbReference type="ChEBI" id="CHEBI:61977"/>
        <dbReference type="ChEBI" id="CHEBI:456216"/>
        <dbReference type="EC" id="2.7.12.2"/>
    </reaction>
</comment>
<dbReference type="EC" id="2.7.12.2" evidence="7"/>
<evidence type="ECO:0000256" key="9">
    <source>
        <dbReference type="ARBA" id="ARBA00049299"/>
    </source>
</evidence>
<dbReference type="CDD" id="cd06623">
    <property type="entry name" value="PKc_MAPKK_plant_like"/>
    <property type="match status" value="1"/>
</dbReference>
<dbReference type="PROSITE" id="PS00108">
    <property type="entry name" value="PROTEIN_KINASE_ST"/>
    <property type="match status" value="1"/>
</dbReference>
<dbReference type="AlphaFoldDB" id="A0A061S8N6"/>
<dbReference type="SMART" id="SM00220">
    <property type="entry name" value="S_TKc"/>
    <property type="match status" value="1"/>
</dbReference>
<proteinExistence type="inferred from homology"/>
<evidence type="ECO:0000256" key="11">
    <source>
        <dbReference type="PROSITE-ProRule" id="PRU10141"/>
    </source>
</evidence>
<dbReference type="FunFam" id="1.10.510.10:FF:000432">
    <property type="entry name" value="mitogen-activated protein kinase kinase 3"/>
    <property type="match status" value="1"/>
</dbReference>
<evidence type="ECO:0000256" key="2">
    <source>
        <dbReference type="ARBA" id="ARBA00022679"/>
    </source>
</evidence>
<dbReference type="InterPro" id="IPR032710">
    <property type="entry name" value="NTF2-like_dom_sf"/>
</dbReference>
<comment type="catalytic activity">
    <reaction evidence="10">
        <text>L-tyrosyl-[protein] + ATP = O-phospho-L-tyrosyl-[protein] + ADP + H(+)</text>
        <dbReference type="Rhea" id="RHEA:10596"/>
        <dbReference type="Rhea" id="RHEA-COMP:10136"/>
        <dbReference type="Rhea" id="RHEA-COMP:20101"/>
        <dbReference type="ChEBI" id="CHEBI:15378"/>
        <dbReference type="ChEBI" id="CHEBI:30616"/>
        <dbReference type="ChEBI" id="CHEBI:46858"/>
        <dbReference type="ChEBI" id="CHEBI:61978"/>
        <dbReference type="ChEBI" id="CHEBI:456216"/>
        <dbReference type="EC" id="2.7.12.2"/>
    </reaction>
</comment>
<reference evidence="16" key="1">
    <citation type="submission" date="2014-05" db="EMBL/GenBank/DDBJ databases">
        <title>The transcriptome of the halophilic microalga Tetraselmis sp. GSL018 isolated from the Great Salt Lake, Utah.</title>
        <authorList>
            <person name="Jinkerson R.E."/>
            <person name="D'Adamo S."/>
            <person name="Posewitz M.C."/>
        </authorList>
    </citation>
    <scope>NUCLEOTIDE SEQUENCE</scope>
    <source>
        <strain evidence="16">GSL018</strain>
    </source>
</reference>
<organism evidence="16">
    <name type="scientific">Tetraselmis sp. GSL018</name>
    <dbReference type="NCBI Taxonomy" id="582737"/>
    <lineage>
        <taxon>Eukaryota</taxon>
        <taxon>Viridiplantae</taxon>
        <taxon>Chlorophyta</taxon>
        <taxon>core chlorophytes</taxon>
        <taxon>Chlorodendrophyceae</taxon>
        <taxon>Chlorodendrales</taxon>
        <taxon>Chlorodendraceae</taxon>
        <taxon>Tetraselmis</taxon>
    </lineage>
</organism>
<dbReference type="PROSITE" id="PS00107">
    <property type="entry name" value="PROTEIN_KINASE_ATP"/>
    <property type="match status" value="1"/>
</dbReference>
<dbReference type="InterPro" id="IPR000719">
    <property type="entry name" value="Prot_kinase_dom"/>
</dbReference>
<feature type="region of interest" description="Disordered" evidence="13">
    <location>
        <begin position="1"/>
        <end position="24"/>
    </location>
</feature>
<sequence>MPPRFLPPVVHVPTDEADNNEASQSSLNASIRNTESGGMNICTNSMNNHYRFDKEGMKKEDGQSFKLSEHDVKIVKTLGRGASSVVHKAFYPAQNKFVAIKKISIFEKEKRSQLMNDIKALCNAPPNLPGLVQFMGAYHVPESGQISIALEYMDGGSLADVLQVVKRIPEDILSRITAKVLTGLQYLHRKSHMVHRDIKPANILMNMEGEPKITDFGISAFIDNTLAVCHTFLGTVTYMSPERIDSNPYSYPADIWSLGLALYECAVGAYPYDATVGPLQLMIQVVEEASPVLPGADFSEEFRDFVSQCLKKNPAERPTAEMLLQHPYIVKYANADVDVKSFMQSVHNDQDRLDEVSVRFATKYYDILSQGLNRLPDLLPLYSEQSVFTHEGEKSLGPAQISARLKNVAQMNSAFGKVSYEIDHIDTQSLGGDGCVAVHVMGRMVVGGMAHVTGACSVFSESFTLSKSQDGNYPYFVANQIFRMIK</sequence>
<evidence type="ECO:0000256" key="10">
    <source>
        <dbReference type="ARBA" id="ARBA00051693"/>
    </source>
</evidence>
<dbReference type="Pfam" id="PF00069">
    <property type="entry name" value="Pkinase"/>
    <property type="match status" value="1"/>
</dbReference>
<dbReference type="InterPro" id="IPR011009">
    <property type="entry name" value="Kinase-like_dom_sf"/>
</dbReference>
<dbReference type="InterPro" id="IPR017441">
    <property type="entry name" value="Protein_kinase_ATP_BS"/>
</dbReference>
<keyword evidence="2" id="KW-0808">Transferase</keyword>
<dbReference type="Gene3D" id="1.10.510.10">
    <property type="entry name" value="Transferase(Phosphotransferase) domain 1"/>
    <property type="match status" value="1"/>
</dbReference>
<evidence type="ECO:0000313" key="16">
    <source>
        <dbReference type="EMBL" id="JAC79260.1"/>
    </source>
</evidence>
<protein>
    <recommendedName>
        <fullName evidence="7">mitogen-activated protein kinase kinase</fullName>
        <ecNumber evidence="7">2.7.12.2</ecNumber>
    </recommendedName>
</protein>
<dbReference type="GO" id="GO:0005524">
    <property type="term" value="F:ATP binding"/>
    <property type="evidence" value="ECO:0007669"/>
    <property type="project" value="UniProtKB-UniRule"/>
</dbReference>
<evidence type="ECO:0000256" key="3">
    <source>
        <dbReference type="ARBA" id="ARBA00022741"/>
    </source>
</evidence>
<dbReference type="GO" id="GO:0004674">
    <property type="term" value="F:protein serine/threonine kinase activity"/>
    <property type="evidence" value="ECO:0007669"/>
    <property type="project" value="UniProtKB-KW"/>
</dbReference>
<evidence type="ECO:0000256" key="6">
    <source>
        <dbReference type="ARBA" id="ARBA00038035"/>
    </source>
</evidence>
<dbReference type="PANTHER" id="PTHR48013">
    <property type="entry name" value="DUAL SPECIFICITY MITOGEN-ACTIVATED PROTEIN KINASE KINASE 5-RELATED"/>
    <property type="match status" value="1"/>
</dbReference>
<keyword evidence="1 12" id="KW-0723">Serine/threonine-protein kinase</keyword>
<evidence type="ECO:0000256" key="4">
    <source>
        <dbReference type="ARBA" id="ARBA00022777"/>
    </source>
</evidence>
<evidence type="ECO:0000256" key="1">
    <source>
        <dbReference type="ARBA" id="ARBA00022527"/>
    </source>
</evidence>
<accession>A0A061S8N6</accession>
<evidence type="ECO:0000256" key="8">
    <source>
        <dbReference type="ARBA" id="ARBA00049014"/>
    </source>
</evidence>
<keyword evidence="5 11" id="KW-0067">ATP-binding</keyword>
<dbReference type="SUPFAM" id="SSF56112">
    <property type="entry name" value="Protein kinase-like (PK-like)"/>
    <property type="match status" value="1"/>
</dbReference>
<evidence type="ECO:0000259" key="15">
    <source>
        <dbReference type="PROSITE" id="PS50177"/>
    </source>
</evidence>
<gene>
    <name evidence="16" type="ORF">TSPGSL018_13134</name>
</gene>
<dbReference type="PROSITE" id="PS50011">
    <property type="entry name" value="PROTEIN_KINASE_DOM"/>
    <property type="match status" value="1"/>
</dbReference>
<dbReference type="SUPFAM" id="SSF54427">
    <property type="entry name" value="NTF2-like"/>
    <property type="match status" value="1"/>
</dbReference>
<evidence type="ECO:0000256" key="7">
    <source>
        <dbReference type="ARBA" id="ARBA00038999"/>
    </source>
</evidence>
<dbReference type="InterPro" id="IPR002075">
    <property type="entry name" value="NTF2_dom"/>
</dbReference>
<dbReference type="InterPro" id="IPR008271">
    <property type="entry name" value="Ser/Thr_kinase_AS"/>
</dbReference>
<evidence type="ECO:0000256" key="12">
    <source>
        <dbReference type="RuleBase" id="RU000304"/>
    </source>
</evidence>
<dbReference type="PROSITE" id="PS50177">
    <property type="entry name" value="NTF2_DOMAIN"/>
    <property type="match status" value="1"/>
</dbReference>
<dbReference type="PANTHER" id="PTHR48013:SF9">
    <property type="entry name" value="DUAL SPECIFICITY MITOGEN-ACTIVATED PROTEIN KINASE KINASE 5"/>
    <property type="match status" value="1"/>
</dbReference>
<evidence type="ECO:0000256" key="13">
    <source>
        <dbReference type="SAM" id="MobiDB-lite"/>
    </source>
</evidence>
<name>A0A061S8N6_9CHLO</name>
<dbReference type="GO" id="GO:0004708">
    <property type="term" value="F:MAP kinase kinase activity"/>
    <property type="evidence" value="ECO:0007669"/>
    <property type="project" value="UniProtKB-EC"/>
</dbReference>
<dbReference type="Pfam" id="PF02136">
    <property type="entry name" value="NTF2"/>
    <property type="match status" value="1"/>
</dbReference>
<comment type="similarity">
    <text evidence="6">Belongs to the protein kinase superfamily. STE Ser/Thr protein kinase family. MAP kinase kinase subfamily.</text>
</comment>
<keyword evidence="4 16" id="KW-0418">Kinase</keyword>
<dbReference type="InterPro" id="IPR018222">
    <property type="entry name" value="Nuclear_transport_factor_2_euk"/>
</dbReference>
<evidence type="ECO:0000256" key="5">
    <source>
        <dbReference type="ARBA" id="ARBA00022840"/>
    </source>
</evidence>
<feature type="domain" description="Protein kinase" evidence="14">
    <location>
        <begin position="72"/>
        <end position="329"/>
    </location>
</feature>